<protein>
    <submittedName>
        <fullName evidence="2">Hemin transport system ATP-binding protein hmuV</fullName>
    </submittedName>
</protein>
<dbReference type="AlphaFoldDB" id="A0A1W1EJ38"/>
<organism evidence="2">
    <name type="scientific">hydrothermal vent metagenome</name>
    <dbReference type="NCBI Taxonomy" id="652676"/>
    <lineage>
        <taxon>unclassified sequences</taxon>
        <taxon>metagenomes</taxon>
        <taxon>ecological metagenomes</taxon>
    </lineage>
</organism>
<proteinExistence type="predicted"/>
<dbReference type="GO" id="GO:0016887">
    <property type="term" value="F:ATP hydrolysis activity"/>
    <property type="evidence" value="ECO:0007669"/>
    <property type="project" value="InterPro"/>
</dbReference>
<keyword evidence="2" id="KW-0547">Nucleotide-binding</keyword>
<keyword evidence="2" id="KW-0067">ATP-binding</keyword>
<dbReference type="Gene3D" id="3.40.50.300">
    <property type="entry name" value="P-loop containing nucleotide triphosphate hydrolases"/>
    <property type="match status" value="1"/>
</dbReference>
<evidence type="ECO:0000313" key="2">
    <source>
        <dbReference type="EMBL" id="SHO80883.1"/>
    </source>
</evidence>
<accession>A0A1W1EJ38</accession>
<dbReference type="GO" id="GO:0005524">
    <property type="term" value="F:ATP binding"/>
    <property type="evidence" value="ECO:0007669"/>
    <property type="project" value="UniProtKB-KW"/>
</dbReference>
<dbReference type="InterPro" id="IPR003439">
    <property type="entry name" value="ABC_transporter-like_ATP-bd"/>
</dbReference>
<dbReference type="InterPro" id="IPR027417">
    <property type="entry name" value="P-loop_NTPase"/>
</dbReference>
<evidence type="ECO:0000259" key="1">
    <source>
        <dbReference type="Pfam" id="PF00005"/>
    </source>
</evidence>
<dbReference type="EMBL" id="FRYL01000021">
    <property type="protein sequence ID" value="SHO80883.1"/>
    <property type="molecule type" value="Genomic_DNA"/>
</dbReference>
<dbReference type="Pfam" id="PF00005">
    <property type="entry name" value="ABC_tran"/>
    <property type="match status" value="1"/>
</dbReference>
<dbReference type="SUPFAM" id="SSF52540">
    <property type="entry name" value="P-loop containing nucleoside triphosphate hydrolases"/>
    <property type="match status" value="1"/>
</dbReference>
<feature type="domain" description="ABC transporter" evidence="1">
    <location>
        <begin position="14"/>
        <end position="69"/>
    </location>
</feature>
<reference evidence="2" key="1">
    <citation type="submission" date="2016-10" db="EMBL/GenBank/DDBJ databases">
        <authorList>
            <person name="de Groot N.N."/>
        </authorList>
    </citation>
    <scope>NUCLEOTIDE SEQUENCE</scope>
</reference>
<gene>
    <name evidence="2" type="ORF">MNB_SV-15-533</name>
</gene>
<sequence>MQIQLKNYSNYILNDINLSISENLIILGSNGAGKSTLAKVLSGVIKNSSVYIDDININRINLKKRASLINILPLKII</sequence>
<name>A0A1W1EJ38_9ZZZZ</name>